<evidence type="ECO:0000256" key="1">
    <source>
        <dbReference type="ARBA" id="ARBA00006712"/>
    </source>
</evidence>
<dbReference type="Pfam" id="PF04063">
    <property type="entry name" value="DUF383"/>
    <property type="match status" value="1"/>
</dbReference>
<evidence type="ECO:0000259" key="2">
    <source>
        <dbReference type="Pfam" id="PF04063"/>
    </source>
</evidence>
<accession>A0A1Y2B0N7</accession>
<evidence type="ECO:0000259" key="3">
    <source>
        <dbReference type="Pfam" id="PF04064"/>
    </source>
</evidence>
<dbReference type="PANTHER" id="PTHR13387:SF9">
    <property type="entry name" value="PROTEIN HGH1 HOMOLOG"/>
    <property type="match status" value="1"/>
</dbReference>
<evidence type="ECO:0000313" key="4">
    <source>
        <dbReference type="EMBL" id="ORY28047.1"/>
    </source>
</evidence>
<sequence>MSELTELFQFLDSPNPAARHLALTNLVGHTPKNAPQRHIFIPSSLAGSATNGGGLLPEKRKAGQEEDEQKIKVITDLAALCRDQAFIAHDALSALINLTDSLAVAKHLVDREYLIWLISYTANTTSPLSPLTAMLLSNLTSHASLIPLLTPLTIPIIPLSKSKHYPPYFLPATASASSTIHPDWRDPAFGINLEAGQEDEREIEGIRALVQAFEDGAGEGVKEGKGKRKGECHFLASVFANISMLPSTRQVLLIPRPSFPQPSSAAPSEDDEPLLAKIVVYTEHPDTIRRGGALGCIKNSAMDRASMPWLLASENDRVRLPSDPSRRVKGVDVLPWVLSPIMGPEEYDIDEMEQLPATLQFLPSTKEREKDPVLRMMCIEILLLLSTTYTGRQVLRNRGAYYVVRELHKVEEDQAIRDAIERLVGLLQGEEGRDTLGDHIEELVPAQQLQEVTERDVVEV</sequence>
<dbReference type="InterPro" id="IPR007206">
    <property type="entry name" value="Protein_HGH1_C"/>
</dbReference>
<feature type="domain" description="Protein HGH1 N-terminal" evidence="2">
    <location>
        <begin position="121"/>
        <end position="375"/>
    </location>
</feature>
<dbReference type="AlphaFoldDB" id="A0A1Y2B0N7"/>
<proteinExistence type="inferred from homology"/>
<keyword evidence="5" id="KW-1185">Reference proteome</keyword>
<organism evidence="4 5">
    <name type="scientific">Naematelia encephala</name>
    <dbReference type="NCBI Taxonomy" id="71784"/>
    <lineage>
        <taxon>Eukaryota</taxon>
        <taxon>Fungi</taxon>
        <taxon>Dikarya</taxon>
        <taxon>Basidiomycota</taxon>
        <taxon>Agaricomycotina</taxon>
        <taxon>Tremellomycetes</taxon>
        <taxon>Tremellales</taxon>
        <taxon>Naemateliaceae</taxon>
        <taxon>Naematelia</taxon>
    </lineage>
</organism>
<gene>
    <name evidence="4" type="ORF">BCR39DRAFT_536418</name>
</gene>
<dbReference type="Proteomes" id="UP000193986">
    <property type="component" value="Unassembled WGS sequence"/>
</dbReference>
<dbReference type="STRING" id="71784.A0A1Y2B0N7"/>
<dbReference type="Pfam" id="PF04064">
    <property type="entry name" value="DUF384"/>
    <property type="match status" value="1"/>
</dbReference>
<comment type="similarity">
    <text evidence="1">Belongs to the HGH1 family.</text>
</comment>
<evidence type="ECO:0000313" key="5">
    <source>
        <dbReference type="Proteomes" id="UP000193986"/>
    </source>
</evidence>
<dbReference type="InterPro" id="IPR007205">
    <property type="entry name" value="Protein_HGH1_N"/>
</dbReference>
<reference evidence="4 5" key="1">
    <citation type="submission" date="2016-07" db="EMBL/GenBank/DDBJ databases">
        <title>Pervasive Adenine N6-methylation of Active Genes in Fungi.</title>
        <authorList>
            <consortium name="DOE Joint Genome Institute"/>
            <person name="Mondo S.J."/>
            <person name="Dannebaum R.O."/>
            <person name="Kuo R.C."/>
            <person name="Labutti K."/>
            <person name="Haridas S."/>
            <person name="Kuo A."/>
            <person name="Salamov A."/>
            <person name="Ahrendt S.R."/>
            <person name="Lipzen A."/>
            <person name="Sullivan W."/>
            <person name="Andreopoulos W.B."/>
            <person name="Clum A."/>
            <person name="Lindquist E."/>
            <person name="Daum C."/>
            <person name="Ramamoorthy G.K."/>
            <person name="Gryganskyi A."/>
            <person name="Culley D."/>
            <person name="Magnuson J.K."/>
            <person name="James T.Y."/>
            <person name="O'Malley M.A."/>
            <person name="Stajich J.E."/>
            <person name="Spatafora J.W."/>
            <person name="Visel A."/>
            <person name="Grigoriev I.V."/>
        </authorList>
    </citation>
    <scope>NUCLEOTIDE SEQUENCE [LARGE SCALE GENOMIC DNA]</scope>
    <source>
        <strain evidence="4 5">68-887.2</strain>
    </source>
</reference>
<feature type="domain" description="Protein HGH1 C-terminal" evidence="3">
    <location>
        <begin position="382"/>
        <end position="434"/>
    </location>
</feature>
<dbReference type="EMBL" id="MCFC01000034">
    <property type="protein sequence ID" value="ORY28047.1"/>
    <property type="molecule type" value="Genomic_DNA"/>
</dbReference>
<dbReference type="SUPFAM" id="SSF48371">
    <property type="entry name" value="ARM repeat"/>
    <property type="match status" value="1"/>
</dbReference>
<dbReference type="InterPro" id="IPR016024">
    <property type="entry name" value="ARM-type_fold"/>
</dbReference>
<protein>
    <submittedName>
        <fullName evidence="4">Cytoplasm protein</fullName>
    </submittedName>
</protein>
<dbReference type="PANTHER" id="PTHR13387">
    <property type="entry name" value="PROTEIN HGH1 HOMOLOG"/>
    <property type="match status" value="1"/>
</dbReference>
<comment type="caution">
    <text evidence="4">The sequence shown here is derived from an EMBL/GenBank/DDBJ whole genome shotgun (WGS) entry which is preliminary data.</text>
</comment>
<dbReference type="InParanoid" id="A0A1Y2B0N7"/>
<name>A0A1Y2B0N7_9TREE</name>
<dbReference type="OrthoDB" id="338814at2759"/>
<dbReference type="FunCoup" id="A0A1Y2B0N7">
    <property type="interactions" value="551"/>
</dbReference>
<dbReference type="InterPro" id="IPR039717">
    <property type="entry name" value="Hgh1"/>
</dbReference>